<protein>
    <submittedName>
        <fullName evidence="1">Uncharacterized protein</fullName>
    </submittedName>
</protein>
<comment type="caution">
    <text evidence="1">The sequence shown here is derived from an EMBL/GenBank/DDBJ whole genome shotgun (WGS) entry which is preliminary data.</text>
</comment>
<organism evidence="1 2">
    <name type="scientific">Adonisia turfae CCMR0082</name>
    <dbReference type="NCBI Taxonomy" id="2304604"/>
    <lineage>
        <taxon>Bacteria</taxon>
        <taxon>Bacillati</taxon>
        <taxon>Cyanobacteriota</taxon>
        <taxon>Adonisia</taxon>
        <taxon>Adonisia turfae</taxon>
    </lineage>
</organism>
<reference evidence="1 2" key="1">
    <citation type="journal article" date="2020" name="Microb. Ecol.">
        <title>Ecogenomics of the Marine Benthic Filamentous Cyanobacterium Adonisia.</title>
        <authorList>
            <person name="Walter J.M."/>
            <person name="Coutinho F.H."/>
            <person name="Leomil L."/>
            <person name="Hargreaves P.I."/>
            <person name="Campeao M.E."/>
            <person name="Vieira V.V."/>
            <person name="Silva B.S."/>
            <person name="Fistarol G.O."/>
            <person name="Salomon P.S."/>
            <person name="Sawabe T."/>
            <person name="Mino S."/>
            <person name="Hosokawa M."/>
            <person name="Miyashita H."/>
            <person name="Maruyama F."/>
            <person name="van Verk M.C."/>
            <person name="Dutilh B.E."/>
            <person name="Thompson C.C."/>
            <person name="Thompson F.L."/>
        </authorList>
    </citation>
    <scope>NUCLEOTIDE SEQUENCE [LARGE SCALE GENOMIC DNA]</scope>
    <source>
        <strain evidence="1 2">CCMR0082</strain>
    </source>
</reference>
<dbReference type="AlphaFoldDB" id="A0A6M0SJB8"/>
<evidence type="ECO:0000313" key="1">
    <source>
        <dbReference type="EMBL" id="NEZ68404.1"/>
    </source>
</evidence>
<proteinExistence type="predicted"/>
<evidence type="ECO:0000313" key="2">
    <source>
        <dbReference type="Proteomes" id="UP000473574"/>
    </source>
</evidence>
<name>A0A6M0SJB8_9CYAN</name>
<accession>A0A6M0SJB8</accession>
<dbReference type="EMBL" id="QZCE01000019">
    <property type="protein sequence ID" value="NEZ68404.1"/>
    <property type="molecule type" value="Genomic_DNA"/>
</dbReference>
<dbReference type="NCBIfam" id="TIGR01053">
    <property type="entry name" value="LSD1"/>
    <property type="match status" value="1"/>
</dbReference>
<gene>
    <name evidence="1" type="ORF">D0962_37780</name>
</gene>
<sequence length="44" mass="4711">MVATHKAVTPLTGLVLCSGCRSLLEFIRLNFMGLVTSCELASNL</sequence>
<dbReference type="Proteomes" id="UP000473574">
    <property type="component" value="Unassembled WGS sequence"/>
</dbReference>